<feature type="transmembrane region" description="Helical" evidence="1">
    <location>
        <begin position="169"/>
        <end position="191"/>
    </location>
</feature>
<gene>
    <name evidence="2" type="ORF">ACFFF6_13060</name>
</gene>
<feature type="transmembrane region" description="Helical" evidence="1">
    <location>
        <begin position="12"/>
        <end position="36"/>
    </location>
</feature>
<reference evidence="2 3" key="1">
    <citation type="submission" date="2024-09" db="EMBL/GenBank/DDBJ databases">
        <authorList>
            <person name="Sun Q."/>
            <person name="Mori K."/>
        </authorList>
    </citation>
    <scope>NUCLEOTIDE SEQUENCE [LARGE SCALE GENOMIC DNA]</scope>
    <source>
        <strain evidence="2 3">CICC 10874</strain>
    </source>
</reference>
<evidence type="ECO:0000313" key="3">
    <source>
        <dbReference type="Proteomes" id="UP001589793"/>
    </source>
</evidence>
<keyword evidence="1" id="KW-0472">Membrane</keyword>
<dbReference type="Pfam" id="PF11139">
    <property type="entry name" value="SfLAP"/>
    <property type="match status" value="1"/>
</dbReference>
<accession>A0ABV6RD25</accession>
<feature type="transmembrane region" description="Helical" evidence="1">
    <location>
        <begin position="80"/>
        <end position="102"/>
    </location>
</feature>
<feature type="transmembrane region" description="Helical" evidence="1">
    <location>
        <begin position="48"/>
        <end position="74"/>
    </location>
</feature>
<keyword evidence="1" id="KW-0812">Transmembrane</keyword>
<dbReference type="InterPro" id="IPR021315">
    <property type="entry name" value="Gap/Sap"/>
</dbReference>
<proteinExistence type="predicted"/>
<sequence length="247" mass="25307">MEQLMSAAGPLGLVVLALIDSTSVGTLVIPLMMLVGSAGPARRVAGRTVLYLLAIGAFYWVLGVLLLAGLLPLLERAQGLLATPAASVLLAAIGAALVVWSYRSDPATIRKRGGDPEASSRRWAERVQRAADSLRLLVGLALLAGVVEAASMIPYLAAMGILADMGVGLGGGAVILMGYCAVMIAPGLLLAGARMLAGSRADALLGRIHTWAIRNAASAFSWAVGIIGVLILLRTLGPALGVLTALR</sequence>
<feature type="transmembrane region" description="Helical" evidence="1">
    <location>
        <begin position="212"/>
        <end position="233"/>
    </location>
</feature>
<comment type="caution">
    <text evidence="2">The sequence shown here is derived from an EMBL/GenBank/DDBJ whole genome shotgun (WGS) entry which is preliminary data.</text>
</comment>
<dbReference type="EMBL" id="JBHLSV010000016">
    <property type="protein sequence ID" value="MFC0674890.1"/>
    <property type="molecule type" value="Genomic_DNA"/>
</dbReference>
<protein>
    <submittedName>
        <fullName evidence="2">GAP family protein</fullName>
    </submittedName>
</protein>
<evidence type="ECO:0000313" key="2">
    <source>
        <dbReference type="EMBL" id="MFC0674890.1"/>
    </source>
</evidence>
<keyword evidence="3" id="KW-1185">Reference proteome</keyword>
<name>A0ABV6RD25_9MICO</name>
<dbReference type="RefSeq" id="WP_376981401.1">
    <property type="nucleotide sequence ID" value="NZ_JBHLSV010000016.1"/>
</dbReference>
<keyword evidence="1" id="KW-1133">Transmembrane helix</keyword>
<dbReference type="Proteomes" id="UP001589793">
    <property type="component" value="Unassembled WGS sequence"/>
</dbReference>
<evidence type="ECO:0000256" key="1">
    <source>
        <dbReference type="SAM" id="Phobius"/>
    </source>
</evidence>
<feature type="transmembrane region" description="Helical" evidence="1">
    <location>
        <begin position="136"/>
        <end position="157"/>
    </location>
</feature>
<organism evidence="2 3">
    <name type="scientific">Brachybacterium hainanense</name>
    <dbReference type="NCBI Taxonomy" id="1541174"/>
    <lineage>
        <taxon>Bacteria</taxon>
        <taxon>Bacillati</taxon>
        <taxon>Actinomycetota</taxon>
        <taxon>Actinomycetes</taxon>
        <taxon>Micrococcales</taxon>
        <taxon>Dermabacteraceae</taxon>
        <taxon>Brachybacterium</taxon>
    </lineage>
</organism>